<dbReference type="PANTHER" id="PTHR43130">
    <property type="entry name" value="ARAC-FAMILY TRANSCRIPTIONAL REGULATOR"/>
    <property type="match status" value="1"/>
</dbReference>
<dbReference type="Gene3D" id="3.40.50.880">
    <property type="match status" value="1"/>
</dbReference>
<dbReference type="InterPro" id="IPR052158">
    <property type="entry name" value="INH-QAR"/>
</dbReference>
<sequence>MASEPAPNPSASAMPALSFLIALYPGFQLLDAAGPLDLLNFLPQPPYNAPISMKFIAETKEPVSTKLLPGTLPGEREGKYEWLVNEAMGFEKGKGQEVNRGWNQQVVVDATFAEVEREIKAGTAKYDVLFIPGGIGSRVRRRDLGSGKEELAVQPLINFTQAIAPHLGLGIMTVCTGSDILGYTGLLDRRRATTNMSRFSDVSGRHPDVKWEKGARWVKSGTDDAATGADAGGAGGKEIEIWTSAGVSAGMDLTLAFIAEKFGGVDVARDIAKKSEYDWTESKDGEICHFYKEYFGV</sequence>
<dbReference type="InterPro" id="IPR029062">
    <property type="entry name" value="Class_I_gatase-like"/>
</dbReference>
<dbReference type="InterPro" id="IPR002818">
    <property type="entry name" value="DJ-1/PfpI"/>
</dbReference>
<dbReference type="OrthoDB" id="543156at2759"/>
<dbReference type="RefSeq" id="XP_018002144.1">
    <property type="nucleotide sequence ID" value="XM_018145606.1"/>
</dbReference>
<gene>
    <name evidence="2" type="ORF">AB675_5399</name>
</gene>
<reference evidence="2 3" key="1">
    <citation type="submission" date="2015-06" db="EMBL/GenBank/DDBJ databases">
        <title>Draft genome of the ant-associated black yeast Phialophora attae CBS 131958.</title>
        <authorList>
            <person name="Moreno L.F."/>
            <person name="Stielow B.J."/>
            <person name="de Hoog S."/>
            <person name="Vicente V.A."/>
            <person name="Weiss V.A."/>
            <person name="de Vries M."/>
            <person name="Cruz L.M."/>
            <person name="Souza E.M."/>
        </authorList>
    </citation>
    <scope>NUCLEOTIDE SEQUENCE [LARGE SCALE GENOMIC DNA]</scope>
    <source>
        <strain evidence="2 3">CBS 131958</strain>
    </source>
</reference>
<dbReference type="GeneID" id="28737486"/>
<dbReference type="EMBL" id="LFJN01000008">
    <property type="protein sequence ID" value="KPI42181.1"/>
    <property type="molecule type" value="Genomic_DNA"/>
</dbReference>
<comment type="caution">
    <text evidence="2">The sequence shown here is derived from an EMBL/GenBank/DDBJ whole genome shotgun (WGS) entry which is preliminary data.</text>
</comment>
<dbReference type="SUPFAM" id="SSF52317">
    <property type="entry name" value="Class I glutamine amidotransferase-like"/>
    <property type="match status" value="1"/>
</dbReference>
<feature type="domain" description="DJ-1/PfpI" evidence="1">
    <location>
        <begin position="98"/>
        <end position="257"/>
    </location>
</feature>
<evidence type="ECO:0000313" key="3">
    <source>
        <dbReference type="Proteomes" id="UP000038010"/>
    </source>
</evidence>
<dbReference type="PANTHER" id="PTHR43130:SF15">
    <property type="entry name" value="THIJ_PFPI FAMILY PROTEIN (AFU_ORTHOLOGUE AFUA_5G14240)"/>
    <property type="match status" value="1"/>
</dbReference>
<protein>
    <recommendedName>
        <fullName evidence="1">DJ-1/PfpI domain-containing protein</fullName>
    </recommendedName>
</protein>
<evidence type="ECO:0000313" key="2">
    <source>
        <dbReference type="EMBL" id="KPI42181.1"/>
    </source>
</evidence>
<proteinExistence type="predicted"/>
<accession>A0A0N0NP02</accession>
<name>A0A0N0NP02_9EURO</name>
<dbReference type="Proteomes" id="UP000038010">
    <property type="component" value="Unassembled WGS sequence"/>
</dbReference>
<dbReference type="AlphaFoldDB" id="A0A0N0NP02"/>
<evidence type="ECO:0000259" key="1">
    <source>
        <dbReference type="Pfam" id="PF01965"/>
    </source>
</evidence>
<keyword evidence="3" id="KW-1185">Reference proteome</keyword>
<dbReference type="STRING" id="1664694.A0A0N0NP02"/>
<dbReference type="Pfam" id="PF01965">
    <property type="entry name" value="DJ-1_PfpI"/>
    <property type="match status" value="1"/>
</dbReference>
<dbReference type="VEuPathDB" id="FungiDB:AB675_5399"/>
<organism evidence="2 3">
    <name type="scientific">Cyphellophora attinorum</name>
    <dbReference type="NCBI Taxonomy" id="1664694"/>
    <lineage>
        <taxon>Eukaryota</taxon>
        <taxon>Fungi</taxon>
        <taxon>Dikarya</taxon>
        <taxon>Ascomycota</taxon>
        <taxon>Pezizomycotina</taxon>
        <taxon>Eurotiomycetes</taxon>
        <taxon>Chaetothyriomycetidae</taxon>
        <taxon>Chaetothyriales</taxon>
        <taxon>Cyphellophoraceae</taxon>
        <taxon>Cyphellophora</taxon>
    </lineage>
</organism>